<comment type="caution">
    <text evidence="2">The sequence shown here is derived from an EMBL/GenBank/DDBJ whole genome shotgun (WGS) entry which is preliminary data.</text>
</comment>
<proteinExistence type="predicted"/>
<dbReference type="Proteomes" id="UP001165205">
    <property type="component" value="Unassembled WGS sequence"/>
</dbReference>
<evidence type="ECO:0000256" key="1">
    <source>
        <dbReference type="SAM" id="MobiDB-lite"/>
    </source>
</evidence>
<sequence>MMIPKIEVNAALGLLARRRAYKLLIQFQLVSLYNGRESPTMNGLHRDDAPCPGETYTNEQSQGSQEVNENDSGRGVEQEDEAIQSHSQHRDQETDALKVGYNNRSSGNLYLAKNVAVPILVNDGVMKINRLATQRATQHRKKTLSSRPLK</sequence>
<feature type="region of interest" description="Disordered" evidence="1">
    <location>
        <begin position="37"/>
        <end position="100"/>
    </location>
</feature>
<name>A0AAN4YSM5_ASPOZ</name>
<feature type="compositionally biased region" description="Polar residues" evidence="1">
    <location>
        <begin position="55"/>
        <end position="67"/>
    </location>
</feature>
<accession>A0AAN4YSM5</accession>
<organism evidence="2 3">
    <name type="scientific">Aspergillus oryzae</name>
    <name type="common">Yellow koji mold</name>
    <dbReference type="NCBI Taxonomy" id="5062"/>
    <lineage>
        <taxon>Eukaryota</taxon>
        <taxon>Fungi</taxon>
        <taxon>Dikarya</taxon>
        <taxon>Ascomycota</taxon>
        <taxon>Pezizomycotina</taxon>
        <taxon>Eurotiomycetes</taxon>
        <taxon>Eurotiomycetidae</taxon>
        <taxon>Eurotiales</taxon>
        <taxon>Aspergillaceae</taxon>
        <taxon>Aspergillus</taxon>
        <taxon>Aspergillus subgen. Circumdati</taxon>
    </lineage>
</organism>
<protein>
    <submittedName>
        <fullName evidence="2">Unnamed protein product</fullName>
    </submittedName>
</protein>
<dbReference type="EMBL" id="BSYA01000204">
    <property type="protein sequence ID" value="GMG36547.1"/>
    <property type="molecule type" value="Genomic_DNA"/>
</dbReference>
<evidence type="ECO:0000313" key="2">
    <source>
        <dbReference type="EMBL" id="GMG36547.1"/>
    </source>
</evidence>
<evidence type="ECO:0000313" key="3">
    <source>
        <dbReference type="Proteomes" id="UP001165205"/>
    </source>
</evidence>
<reference evidence="2" key="1">
    <citation type="submission" date="2023-04" db="EMBL/GenBank/DDBJ databases">
        <title>Aspergillus oryzae NBRC 4228.</title>
        <authorList>
            <person name="Ichikawa N."/>
            <person name="Sato H."/>
            <person name="Tonouchi N."/>
        </authorList>
    </citation>
    <scope>NUCLEOTIDE SEQUENCE</scope>
    <source>
        <strain evidence="2">NBRC 4228</strain>
    </source>
</reference>
<dbReference type="AlphaFoldDB" id="A0AAN4YSM5"/>
<gene>
    <name evidence="2" type="ORF">Aory04_001156000</name>
</gene>